<dbReference type="PANTHER" id="PTHR48111">
    <property type="entry name" value="REGULATOR OF RPOS"/>
    <property type="match status" value="1"/>
</dbReference>
<dbReference type="InterPro" id="IPR039420">
    <property type="entry name" value="WalR-like"/>
</dbReference>
<evidence type="ECO:0000256" key="3">
    <source>
        <dbReference type="ARBA" id="ARBA00023125"/>
    </source>
</evidence>
<dbReference type="GO" id="GO:0000976">
    <property type="term" value="F:transcription cis-regulatory region binding"/>
    <property type="evidence" value="ECO:0007669"/>
    <property type="project" value="TreeGrafter"/>
</dbReference>
<dbReference type="SMART" id="SM00448">
    <property type="entry name" value="REC"/>
    <property type="match status" value="1"/>
</dbReference>
<dbReference type="InterPro" id="IPR001789">
    <property type="entry name" value="Sig_transdc_resp-reg_receiver"/>
</dbReference>
<dbReference type="InterPro" id="IPR011006">
    <property type="entry name" value="CheY-like_superfamily"/>
</dbReference>
<evidence type="ECO:0000256" key="2">
    <source>
        <dbReference type="ARBA" id="ARBA00023012"/>
    </source>
</evidence>
<feature type="domain" description="Response regulatory" evidence="5">
    <location>
        <begin position="5"/>
        <end position="120"/>
    </location>
</feature>
<protein>
    <submittedName>
        <fullName evidence="6">Response regulator</fullName>
    </submittedName>
</protein>
<dbReference type="PANTHER" id="PTHR48111:SF40">
    <property type="entry name" value="PHOSPHATE REGULON TRANSCRIPTIONAL REGULATORY PROTEIN PHOB"/>
    <property type="match status" value="1"/>
</dbReference>
<dbReference type="GO" id="GO:0032993">
    <property type="term" value="C:protein-DNA complex"/>
    <property type="evidence" value="ECO:0007669"/>
    <property type="project" value="TreeGrafter"/>
</dbReference>
<dbReference type="EMBL" id="JACNJH010000266">
    <property type="protein sequence ID" value="MBC8363171.1"/>
    <property type="molecule type" value="Genomic_DNA"/>
</dbReference>
<dbReference type="GO" id="GO:0006355">
    <property type="term" value="P:regulation of DNA-templated transcription"/>
    <property type="evidence" value="ECO:0007669"/>
    <property type="project" value="TreeGrafter"/>
</dbReference>
<proteinExistence type="predicted"/>
<name>A0A8J6TP51_9BACT</name>
<dbReference type="GO" id="GO:0000156">
    <property type="term" value="F:phosphorelay response regulator activity"/>
    <property type="evidence" value="ECO:0007669"/>
    <property type="project" value="TreeGrafter"/>
</dbReference>
<dbReference type="GO" id="GO:0005829">
    <property type="term" value="C:cytosol"/>
    <property type="evidence" value="ECO:0007669"/>
    <property type="project" value="TreeGrafter"/>
</dbReference>
<dbReference type="Proteomes" id="UP000603434">
    <property type="component" value="Unassembled WGS sequence"/>
</dbReference>
<dbReference type="SUPFAM" id="SSF52172">
    <property type="entry name" value="CheY-like"/>
    <property type="match status" value="1"/>
</dbReference>
<evidence type="ECO:0000259" key="5">
    <source>
        <dbReference type="PROSITE" id="PS50110"/>
    </source>
</evidence>
<dbReference type="Pfam" id="PF00072">
    <property type="entry name" value="Response_reg"/>
    <property type="match status" value="1"/>
</dbReference>
<keyword evidence="3" id="KW-0238">DNA-binding</keyword>
<keyword evidence="1 4" id="KW-0597">Phosphoprotein</keyword>
<dbReference type="Gene3D" id="3.40.50.2300">
    <property type="match status" value="1"/>
</dbReference>
<comment type="caution">
    <text evidence="6">The sequence shown here is derived from an EMBL/GenBank/DDBJ whole genome shotgun (WGS) entry which is preliminary data.</text>
</comment>
<dbReference type="PROSITE" id="PS50110">
    <property type="entry name" value="RESPONSE_REGULATORY"/>
    <property type="match status" value="1"/>
</dbReference>
<reference evidence="6 7" key="1">
    <citation type="submission" date="2020-08" db="EMBL/GenBank/DDBJ databases">
        <title>Bridging the membrane lipid divide: bacteria of the FCB group superphylum have the potential to synthesize archaeal ether lipids.</title>
        <authorList>
            <person name="Villanueva L."/>
            <person name="Von Meijenfeldt F.A.B."/>
            <person name="Westbye A.B."/>
            <person name="Yadav S."/>
            <person name="Hopmans E.C."/>
            <person name="Dutilh B.E."/>
            <person name="Sinninghe Damste J.S."/>
        </authorList>
    </citation>
    <scope>NUCLEOTIDE SEQUENCE [LARGE SCALE GENOMIC DNA]</scope>
    <source>
        <strain evidence="6">NIOZ-UU30</strain>
    </source>
</reference>
<evidence type="ECO:0000313" key="6">
    <source>
        <dbReference type="EMBL" id="MBC8363171.1"/>
    </source>
</evidence>
<sequence length="143" mass="15925">MAKAKVLLVDDEVPFVETMTKRLTKRGLEILSAFSGEEALKRLKENDNIEVIILDVKMPGMDGIQALREIKNSHPLTEVVMLTGHATVETAILGMKLGAFDYLMKPCDMDLLMAKVTAAAMKKRQHEGKIVEARLKEITSRMA</sequence>
<accession>A0A8J6TP51</accession>
<organism evidence="6 7">
    <name type="scientific">Candidatus Desulfatibia profunda</name>
    <dbReference type="NCBI Taxonomy" id="2841695"/>
    <lineage>
        <taxon>Bacteria</taxon>
        <taxon>Pseudomonadati</taxon>
        <taxon>Thermodesulfobacteriota</taxon>
        <taxon>Desulfobacteria</taxon>
        <taxon>Desulfobacterales</taxon>
        <taxon>Desulfobacterales incertae sedis</taxon>
        <taxon>Candidatus Desulfatibia</taxon>
    </lineage>
</organism>
<feature type="modified residue" description="4-aspartylphosphate" evidence="4">
    <location>
        <position position="55"/>
    </location>
</feature>
<gene>
    <name evidence="6" type="ORF">H8E23_17445</name>
</gene>
<evidence type="ECO:0000313" key="7">
    <source>
        <dbReference type="Proteomes" id="UP000603434"/>
    </source>
</evidence>
<dbReference type="AlphaFoldDB" id="A0A8J6TP51"/>
<keyword evidence="2" id="KW-0902">Two-component regulatory system</keyword>
<evidence type="ECO:0000256" key="1">
    <source>
        <dbReference type="ARBA" id="ARBA00022553"/>
    </source>
</evidence>
<evidence type="ECO:0000256" key="4">
    <source>
        <dbReference type="PROSITE-ProRule" id="PRU00169"/>
    </source>
</evidence>